<organism evidence="1 2">
    <name type="scientific">Sporocytophaga myxococcoides</name>
    <dbReference type="NCBI Taxonomy" id="153721"/>
    <lineage>
        <taxon>Bacteria</taxon>
        <taxon>Pseudomonadati</taxon>
        <taxon>Bacteroidota</taxon>
        <taxon>Cytophagia</taxon>
        <taxon>Cytophagales</taxon>
        <taxon>Cytophagaceae</taxon>
        <taxon>Sporocytophaga</taxon>
    </lineage>
</organism>
<dbReference type="EMBL" id="BBLT01000001">
    <property type="protein sequence ID" value="GAL82779.1"/>
    <property type="molecule type" value="Genomic_DNA"/>
</dbReference>
<reference evidence="1 2" key="1">
    <citation type="submission" date="2014-09" db="EMBL/GenBank/DDBJ databases">
        <title>Sporocytophaga myxococcoides PG-01 genome sequencing.</title>
        <authorList>
            <person name="Liu L."/>
            <person name="Gao P.J."/>
            <person name="Chen G.J."/>
            <person name="Wang L.S."/>
        </authorList>
    </citation>
    <scope>NUCLEOTIDE SEQUENCE [LARGE SCALE GENOMIC DNA]</scope>
    <source>
        <strain evidence="1 2">PG-01</strain>
    </source>
</reference>
<evidence type="ECO:0000313" key="2">
    <source>
        <dbReference type="Proteomes" id="UP000030185"/>
    </source>
</evidence>
<comment type="caution">
    <text evidence="1">The sequence shown here is derived from an EMBL/GenBank/DDBJ whole genome shotgun (WGS) entry which is preliminary data.</text>
</comment>
<evidence type="ECO:0000313" key="1">
    <source>
        <dbReference type="EMBL" id="GAL82779.1"/>
    </source>
</evidence>
<keyword evidence="2" id="KW-1185">Reference proteome</keyword>
<sequence>MSHCLEEKINPNLFAIQVVIQTWEEDNMDIDDRLLSSGEFRTDFPSNNPDYSCNIDITSLVQKQY</sequence>
<dbReference type="AlphaFoldDB" id="A0A098L8X8"/>
<accession>A0A098L8X8</accession>
<dbReference type="STRING" id="153721.MYP_5"/>
<name>A0A098L8X8_9BACT</name>
<dbReference type="Proteomes" id="UP000030185">
    <property type="component" value="Unassembled WGS sequence"/>
</dbReference>
<protein>
    <submittedName>
        <fullName evidence="1">Uncharacterized protein</fullName>
    </submittedName>
</protein>
<gene>
    <name evidence="1" type="ORF">MYP_5</name>
</gene>
<proteinExistence type="predicted"/>
<dbReference type="RefSeq" id="WP_045456811.1">
    <property type="nucleotide sequence ID" value="NZ_BBLT01000001.1"/>
</dbReference>